<dbReference type="RefSeq" id="WP_265368979.1">
    <property type="nucleotide sequence ID" value="NZ_JAMQPM010000013.1"/>
</dbReference>
<dbReference type="EMBL" id="JAMQPM010000013">
    <property type="protein sequence ID" value="MCW7528345.1"/>
    <property type="molecule type" value="Genomic_DNA"/>
</dbReference>
<reference evidence="1 2" key="1">
    <citation type="submission" date="2022-06" db="EMBL/GenBank/DDBJ databases">
        <title>Leptospira isolates from biofilms formed at urban environments.</title>
        <authorList>
            <person name="Ribeiro P.S."/>
            <person name="Sousa T."/>
            <person name="Carvalho N."/>
            <person name="Aburjaile F."/>
            <person name="Neves F."/>
            <person name="Oliveira D."/>
            <person name="Blanco L."/>
            <person name="Lima J."/>
            <person name="Costa F."/>
            <person name="Brenig B."/>
            <person name="Soares S."/>
            <person name="Ramos R."/>
            <person name="Goes-Neto A."/>
            <person name="Matiuzzi M."/>
            <person name="Azevedo V."/>
            <person name="Ristow P."/>
        </authorList>
    </citation>
    <scope>NUCLEOTIDE SEQUENCE [LARGE SCALE GENOMIC DNA]</scope>
    <source>
        <strain evidence="1 2">VSF19</strain>
    </source>
</reference>
<evidence type="ECO:0000313" key="2">
    <source>
        <dbReference type="Proteomes" id="UP001208912"/>
    </source>
</evidence>
<accession>A0ABT3MN84</accession>
<dbReference type="InterPro" id="IPR007438">
    <property type="entry name" value="DUF488"/>
</dbReference>
<name>A0ABT3MN84_9LEPT</name>
<dbReference type="Proteomes" id="UP001208912">
    <property type="component" value="Unassembled WGS sequence"/>
</dbReference>
<keyword evidence="2" id="KW-1185">Reference proteome</keyword>
<proteinExistence type="predicted"/>
<organism evidence="1 2">
    <name type="scientific">Leptospira soteropolitanensis</name>
    <dbReference type="NCBI Taxonomy" id="2950025"/>
    <lineage>
        <taxon>Bacteria</taxon>
        <taxon>Pseudomonadati</taxon>
        <taxon>Spirochaetota</taxon>
        <taxon>Spirochaetia</taxon>
        <taxon>Leptospirales</taxon>
        <taxon>Leptospiraceae</taxon>
        <taxon>Leptospira</taxon>
    </lineage>
</organism>
<sequence>MYYRRKVLLAILEKFGGRLSKTDLQKYLFLFSQRQPIPSYDFYPYRFGCYSAQATQDLGTLKKYELVQETSFGWELNQSNQFFSTLKAADQRDLVSFYQEFKNVSGKDLIRYVYTNHPFYAIHSEIAKDILSLQELKRVESEKPKSSVKSIFTIGYEGKSIEKYVTELIRNSVTVLCDVRKNPLSMKFGFSKKQLKGIVESVGIQYIHFPGLGIVSSKRQELHSKSDYNKLFLEYQRTTLRKNQSDIIALKKIFEENGRIALTCFEADFECCHRSHTANALLDAIKDPPSVIHL</sequence>
<dbReference type="PANTHER" id="PTHR39337">
    <property type="entry name" value="BLR5642 PROTEIN"/>
    <property type="match status" value="1"/>
</dbReference>
<comment type="caution">
    <text evidence="1">The sequence shown here is derived from an EMBL/GenBank/DDBJ whole genome shotgun (WGS) entry which is preliminary data.</text>
</comment>
<evidence type="ECO:0000313" key="1">
    <source>
        <dbReference type="EMBL" id="MCW7528345.1"/>
    </source>
</evidence>
<dbReference type="PANTHER" id="PTHR39337:SF1">
    <property type="entry name" value="BLR5642 PROTEIN"/>
    <property type="match status" value="1"/>
</dbReference>
<protein>
    <submittedName>
        <fullName evidence="1">DUF488 domain-containing protein</fullName>
    </submittedName>
</protein>
<dbReference type="Pfam" id="PF04343">
    <property type="entry name" value="DUF488"/>
    <property type="match status" value="1"/>
</dbReference>
<gene>
    <name evidence="1" type="ORF">ND861_18450</name>
</gene>